<proteinExistence type="predicted"/>
<dbReference type="Proteomes" id="UP000886998">
    <property type="component" value="Unassembled WGS sequence"/>
</dbReference>
<keyword evidence="2" id="KW-1185">Reference proteome</keyword>
<organism evidence="1 2">
    <name type="scientific">Trichonephila inaurata madagascariensis</name>
    <dbReference type="NCBI Taxonomy" id="2747483"/>
    <lineage>
        <taxon>Eukaryota</taxon>
        <taxon>Metazoa</taxon>
        <taxon>Ecdysozoa</taxon>
        <taxon>Arthropoda</taxon>
        <taxon>Chelicerata</taxon>
        <taxon>Arachnida</taxon>
        <taxon>Araneae</taxon>
        <taxon>Araneomorphae</taxon>
        <taxon>Entelegynae</taxon>
        <taxon>Araneoidea</taxon>
        <taxon>Nephilidae</taxon>
        <taxon>Trichonephila</taxon>
        <taxon>Trichonephila inaurata</taxon>
    </lineage>
</organism>
<dbReference type="AlphaFoldDB" id="A0A8X6YKE2"/>
<dbReference type="EMBL" id="BMAV01019407">
    <property type="protein sequence ID" value="GFY72373.1"/>
    <property type="molecule type" value="Genomic_DNA"/>
</dbReference>
<accession>A0A8X6YKE2</accession>
<sequence>MSFLSYLFPDSEPGVLSFQAPTVSLGRFRHCPDPSDSRERILPITVSYRVLGDAASHLRYKVTTGQLTFSVGSEARDRHSLDR</sequence>
<comment type="caution">
    <text evidence="1">The sequence shown here is derived from an EMBL/GenBank/DDBJ whole genome shotgun (WGS) entry which is preliminary data.</text>
</comment>
<evidence type="ECO:0000313" key="2">
    <source>
        <dbReference type="Proteomes" id="UP000886998"/>
    </source>
</evidence>
<protein>
    <submittedName>
        <fullName evidence="1">Uncharacterized protein</fullName>
    </submittedName>
</protein>
<evidence type="ECO:0000313" key="1">
    <source>
        <dbReference type="EMBL" id="GFY72373.1"/>
    </source>
</evidence>
<gene>
    <name evidence="1" type="ORF">TNIN_155001</name>
</gene>
<name>A0A8X6YKE2_9ARAC</name>
<reference evidence="1" key="1">
    <citation type="submission" date="2020-08" db="EMBL/GenBank/DDBJ databases">
        <title>Multicomponent nature underlies the extraordinary mechanical properties of spider dragline silk.</title>
        <authorList>
            <person name="Kono N."/>
            <person name="Nakamura H."/>
            <person name="Mori M."/>
            <person name="Yoshida Y."/>
            <person name="Ohtoshi R."/>
            <person name="Malay A.D."/>
            <person name="Moran D.A.P."/>
            <person name="Tomita M."/>
            <person name="Numata K."/>
            <person name="Arakawa K."/>
        </authorList>
    </citation>
    <scope>NUCLEOTIDE SEQUENCE</scope>
</reference>